<dbReference type="Proteomes" id="UP000004848">
    <property type="component" value="Unassembled WGS sequence"/>
</dbReference>
<comment type="caution">
    <text evidence="2">The sequence shown here is derived from an EMBL/GenBank/DDBJ whole genome shotgun (WGS) entry which is preliminary data.</text>
</comment>
<dbReference type="GO" id="GO:0016747">
    <property type="term" value="F:acyltransferase activity, transferring groups other than amino-acyl groups"/>
    <property type="evidence" value="ECO:0007669"/>
    <property type="project" value="InterPro"/>
</dbReference>
<dbReference type="eggNOG" id="COG1670">
    <property type="taxonomic scope" value="Bacteria"/>
</dbReference>
<evidence type="ECO:0000259" key="1">
    <source>
        <dbReference type="Pfam" id="PF13302"/>
    </source>
</evidence>
<dbReference type="AlphaFoldDB" id="A0NRU4"/>
<dbReference type="EMBL" id="AAUW01000006">
    <property type="protein sequence ID" value="EAV44265.1"/>
    <property type="molecule type" value="Genomic_DNA"/>
</dbReference>
<gene>
    <name evidence="2" type="ORF">SIAM614_03865</name>
</gene>
<feature type="domain" description="N-acetyltransferase" evidence="1">
    <location>
        <begin position="19"/>
        <end position="122"/>
    </location>
</feature>
<sequence>MPRSSQPIIEFVRLPDIALEDLVAHMSDPRVGTHMPLLTFTWDHATAENFVAAKEACWQRDGLGHWAFLADGRYVGWGGFQKEGEDWDFGLVLHPSAFGLGMPITRMALAFAKEDPRIPFVTFLLPPSRRNLSALRRMGAHFIGETDYDSTRFLKYRLETSSPSGEVSRTA</sequence>
<organism evidence="2 3">
    <name type="scientific">Roseibium aggregatum (strain ATCC 25650 / DSM 13394 / JCM 20685 / NBRC 16684 / NCIMB 2208 / IAM 12614 / B1)</name>
    <name type="common">Stappia aggregata</name>
    <dbReference type="NCBI Taxonomy" id="384765"/>
    <lineage>
        <taxon>Bacteria</taxon>
        <taxon>Pseudomonadati</taxon>
        <taxon>Pseudomonadota</taxon>
        <taxon>Alphaproteobacteria</taxon>
        <taxon>Hyphomicrobiales</taxon>
        <taxon>Stappiaceae</taxon>
        <taxon>Roseibium</taxon>
    </lineage>
</organism>
<proteinExistence type="predicted"/>
<evidence type="ECO:0000313" key="3">
    <source>
        <dbReference type="Proteomes" id="UP000004848"/>
    </source>
</evidence>
<dbReference type="InterPro" id="IPR016181">
    <property type="entry name" value="Acyl_CoA_acyltransferase"/>
</dbReference>
<dbReference type="GeneID" id="68846228"/>
<reference evidence="2 3" key="1">
    <citation type="submission" date="2006-05" db="EMBL/GenBank/DDBJ databases">
        <authorList>
            <person name="King G."/>
            <person name="Ferriera S."/>
            <person name="Johnson J."/>
            <person name="Kravitz S."/>
            <person name="Beeson K."/>
            <person name="Sutton G."/>
            <person name="Rogers Y.-H."/>
            <person name="Friedman R."/>
            <person name="Frazier M."/>
            <person name="Venter J.C."/>
        </authorList>
    </citation>
    <scope>NUCLEOTIDE SEQUENCE [LARGE SCALE GENOMIC DNA]</scope>
    <source>
        <strain evidence="3">ATCC 25650 / DSM 13394 / JCM 20685 / NBRC 16684 / NCIMB 2208 / IAM 12614 / B1</strain>
    </source>
</reference>
<name>A0NRU4_ROSAI</name>
<accession>A0NRU4</accession>
<dbReference type="InterPro" id="IPR000182">
    <property type="entry name" value="GNAT_dom"/>
</dbReference>
<dbReference type="Gene3D" id="3.40.630.30">
    <property type="match status" value="1"/>
</dbReference>
<dbReference type="SUPFAM" id="SSF55729">
    <property type="entry name" value="Acyl-CoA N-acyltransferases (Nat)"/>
    <property type="match status" value="1"/>
</dbReference>
<evidence type="ECO:0000313" key="2">
    <source>
        <dbReference type="EMBL" id="EAV44265.1"/>
    </source>
</evidence>
<dbReference type="Pfam" id="PF13302">
    <property type="entry name" value="Acetyltransf_3"/>
    <property type="match status" value="1"/>
</dbReference>
<dbReference type="OrthoDB" id="7960624at2"/>
<protein>
    <recommendedName>
        <fullName evidence="1">N-acetyltransferase domain-containing protein</fullName>
    </recommendedName>
</protein>
<dbReference type="RefSeq" id="WP_006933930.1">
    <property type="nucleotide sequence ID" value="NZ_AAUW01000006.1"/>
</dbReference>